<protein>
    <submittedName>
        <fullName evidence="1">Uncharacterized protein</fullName>
    </submittedName>
</protein>
<evidence type="ECO:0000313" key="1">
    <source>
        <dbReference type="EMBL" id="VFB16550.1"/>
    </source>
</evidence>
<sequence length="80" mass="9310">MIEVQLKKKEMEIIQRELGELLDEIGNITTSNNSLQFKEEEDRQNFLSELLVASSEYITDDGITNEGIEIEKILDKYFIN</sequence>
<reference evidence="1 2" key="1">
    <citation type="submission" date="2019-02" db="EMBL/GenBank/DDBJ databases">
        <authorList>
            <consortium name="Pathogen Informatics"/>
        </authorList>
    </citation>
    <scope>NUCLEOTIDE SEQUENCE [LARGE SCALE GENOMIC DNA]</scope>
    <source>
        <strain evidence="1 2">3012STDY7089603</strain>
    </source>
</reference>
<dbReference type="RefSeq" id="WP_131749188.1">
    <property type="nucleotide sequence ID" value="NZ_CAACYI010000001.1"/>
</dbReference>
<evidence type="ECO:0000313" key="2">
    <source>
        <dbReference type="Proteomes" id="UP000377798"/>
    </source>
</evidence>
<keyword evidence="2" id="KW-1185">Reference proteome</keyword>
<gene>
    <name evidence="1" type="ORF">NCTC13150_01100</name>
</gene>
<dbReference type="Proteomes" id="UP000377798">
    <property type="component" value="Unassembled WGS sequence"/>
</dbReference>
<accession>A0A8H2MF92</accession>
<dbReference type="AlphaFoldDB" id="A0A8H2MF92"/>
<organism evidence="1 2">
    <name type="scientific">Urinicoccus massiliensis</name>
    <dbReference type="NCBI Taxonomy" id="1723382"/>
    <lineage>
        <taxon>Bacteria</taxon>
        <taxon>Bacillati</taxon>
        <taxon>Bacillota</taxon>
        <taxon>Tissierellia</taxon>
        <taxon>Tissierellales</taxon>
        <taxon>Peptoniphilaceae</taxon>
        <taxon>Urinicoccus</taxon>
    </lineage>
</organism>
<comment type="caution">
    <text evidence="1">The sequence shown here is derived from an EMBL/GenBank/DDBJ whole genome shotgun (WGS) entry which is preliminary data.</text>
</comment>
<proteinExistence type="predicted"/>
<name>A0A8H2MF92_9FIRM</name>
<dbReference type="EMBL" id="CAACYI010000001">
    <property type="protein sequence ID" value="VFB16550.1"/>
    <property type="molecule type" value="Genomic_DNA"/>
</dbReference>